<reference evidence="1 2" key="1">
    <citation type="submission" date="2017-08" db="EMBL/GenBank/DDBJ databases">
        <title>Infants hospitalized years apart are colonized by the same room-sourced microbial strains.</title>
        <authorList>
            <person name="Brooks B."/>
            <person name="Olm M.R."/>
            <person name="Firek B.A."/>
            <person name="Baker R."/>
            <person name="Thomas B.C."/>
            <person name="Morowitz M.J."/>
            <person name="Banfield J.F."/>
        </authorList>
    </citation>
    <scope>NUCLEOTIDE SEQUENCE [LARGE SCALE GENOMIC DNA]</scope>
    <source>
        <strain evidence="1">S2_003_000_R2_11</strain>
    </source>
</reference>
<dbReference type="Proteomes" id="UP000248975">
    <property type="component" value="Unassembled WGS sequence"/>
</dbReference>
<evidence type="ECO:0000313" key="1">
    <source>
        <dbReference type="EMBL" id="PZQ94722.1"/>
    </source>
</evidence>
<accession>A0A2W5S0W4</accession>
<name>A0A2W5S0W4_CERSP</name>
<organism evidence="1 2">
    <name type="scientific">Cereibacter sphaeroides</name>
    <name type="common">Rhodobacter sphaeroides</name>
    <dbReference type="NCBI Taxonomy" id="1063"/>
    <lineage>
        <taxon>Bacteria</taxon>
        <taxon>Pseudomonadati</taxon>
        <taxon>Pseudomonadota</taxon>
        <taxon>Alphaproteobacteria</taxon>
        <taxon>Rhodobacterales</taxon>
        <taxon>Paracoccaceae</taxon>
        <taxon>Cereibacter</taxon>
    </lineage>
</organism>
<proteinExistence type="predicted"/>
<gene>
    <name evidence="1" type="ORF">DI533_21570</name>
</gene>
<dbReference type="AlphaFoldDB" id="A0A2W5S0W4"/>
<comment type="caution">
    <text evidence="1">The sequence shown here is derived from an EMBL/GenBank/DDBJ whole genome shotgun (WGS) entry which is preliminary data.</text>
</comment>
<dbReference type="EMBL" id="QFQS01000014">
    <property type="protein sequence ID" value="PZQ94722.1"/>
    <property type="molecule type" value="Genomic_DNA"/>
</dbReference>
<evidence type="ECO:0000313" key="2">
    <source>
        <dbReference type="Proteomes" id="UP000248975"/>
    </source>
</evidence>
<protein>
    <submittedName>
        <fullName evidence="1">Uncharacterized protein</fullName>
    </submittedName>
</protein>
<sequence>MEQSGISKYYYEAALNLAATRYNMTPYGFYFIADPKDGVMRLFRFSGTSVRDAAAEVITAMTGKFGQPHIVTDKVQNKMGASFDHVIATWSNPLSAIIVEDRYSKIDDMGIVMIDTRLSKIINDADAAKKAATPNAI</sequence>